<keyword evidence="3" id="KW-1185">Reference proteome</keyword>
<dbReference type="PANTHER" id="PTHR38075">
    <property type="entry name" value="DUF4139 DOMAIN-CONTAINING PROTEIN"/>
    <property type="match status" value="1"/>
</dbReference>
<proteinExistence type="predicted"/>
<dbReference type="EMBL" id="VOQQ01000001">
    <property type="protein sequence ID" value="TXC63593.1"/>
    <property type="molecule type" value="Genomic_DNA"/>
</dbReference>
<dbReference type="RefSeq" id="WP_147042999.1">
    <property type="nucleotide sequence ID" value="NZ_BAABIR010000003.1"/>
</dbReference>
<sequence length="511" mass="54526">MRWLGLFLLFFATPATAQTIVTSPRPDHVAVTVYRDPNRAAAQAPNLSFLNGYALISETRAVSLPAGESELRFEGVAGGILPQSAIVTGLGDGVIERNRDAWLLSPGTLIERSLGRRVHLRRTSRATGAVREEEAVVRSGADGALVLQTPAGFEALRCSGLAETVTYDGVPAGLAARPTLSVRVRAPQPMTATVTLSYLSSGFDWQANYVANLAEDGESIDLFAWLTIANTDETSFADADAQAVAGRLNRSNRRVQPAESRPIDLQCWPAGTTSDIPEDESLAEDIVVTGSRVMARNFAPGAPPPPPPPPPPAAEAAMQAQQEELGDLKLYRIPEPVTVAANSQKQVAFLTRPRVRVQFVYRQTIQPSFRASSAPARRIMITRNRPADGLGMPLPAGRIVLFDSRGGRPILIGEGSTADRAVNEDVEIPLGEAPGVTASVRPVGNPKLSRAFELTVTNDQSAPVRFEASLAGGEVSRSSARLGRRDGRPLWSVTVPANGRAVLTYTLAPPA</sequence>
<accession>A0A5C6TT63</accession>
<dbReference type="OrthoDB" id="7178458at2"/>
<evidence type="ECO:0000256" key="1">
    <source>
        <dbReference type="SAM" id="SignalP"/>
    </source>
</evidence>
<evidence type="ECO:0008006" key="4">
    <source>
        <dbReference type="Google" id="ProtNLM"/>
    </source>
</evidence>
<protein>
    <recommendedName>
        <fullName evidence="4">DUF4139 domain-containing protein</fullName>
    </recommendedName>
</protein>
<reference evidence="2 3" key="1">
    <citation type="journal article" date="2015" name="J. Microbiol.">
        <title>Sphingosinicella ginsenosidimutans sp. nov., with ginsenoside converting activity.</title>
        <authorList>
            <person name="Kim J.K."/>
            <person name="Kang M.S."/>
            <person name="Park S.C."/>
            <person name="Kim K.M."/>
            <person name="Choi K."/>
            <person name="Yoon M.H."/>
            <person name="Im W.T."/>
        </authorList>
    </citation>
    <scope>NUCLEOTIDE SEQUENCE [LARGE SCALE GENOMIC DNA]</scope>
    <source>
        <strain evidence="2 3">BS-11</strain>
    </source>
</reference>
<name>A0A5C6TT63_9SPHN</name>
<evidence type="ECO:0000313" key="3">
    <source>
        <dbReference type="Proteomes" id="UP000321249"/>
    </source>
</evidence>
<keyword evidence="1" id="KW-0732">Signal</keyword>
<feature type="chain" id="PRO_5022852666" description="DUF4139 domain-containing protein" evidence="1">
    <location>
        <begin position="18"/>
        <end position="511"/>
    </location>
</feature>
<comment type="caution">
    <text evidence="2">The sequence shown here is derived from an EMBL/GenBank/DDBJ whole genome shotgun (WGS) entry which is preliminary data.</text>
</comment>
<dbReference type="PANTHER" id="PTHR38075:SF1">
    <property type="entry name" value="DUF4139 DOMAIN-CONTAINING PROTEIN"/>
    <property type="match status" value="1"/>
</dbReference>
<feature type="signal peptide" evidence="1">
    <location>
        <begin position="1"/>
        <end position="17"/>
    </location>
</feature>
<organism evidence="2 3">
    <name type="scientific">Allosphingosinicella ginsenosidimutans</name>
    <dbReference type="NCBI Taxonomy" id="1176539"/>
    <lineage>
        <taxon>Bacteria</taxon>
        <taxon>Pseudomonadati</taxon>
        <taxon>Pseudomonadota</taxon>
        <taxon>Alphaproteobacteria</taxon>
        <taxon>Sphingomonadales</taxon>
        <taxon>Sphingomonadaceae</taxon>
        <taxon>Allosphingosinicella</taxon>
    </lineage>
</organism>
<dbReference type="Proteomes" id="UP000321249">
    <property type="component" value="Unassembled WGS sequence"/>
</dbReference>
<gene>
    <name evidence="2" type="ORF">FRZ32_07900</name>
</gene>
<dbReference type="AlphaFoldDB" id="A0A5C6TT63"/>
<evidence type="ECO:0000313" key="2">
    <source>
        <dbReference type="EMBL" id="TXC63593.1"/>
    </source>
</evidence>